<keyword evidence="5" id="KW-0812">Transmembrane</keyword>
<dbReference type="EnsemblMetazoa" id="ISCW006635-RA">
    <property type="protein sequence ID" value="ISCW006635-PA"/>
    <property type="gene ID" value="ISCW006635"/>
</dbReference>
<gene>
    <name evidence="11" type="ORF">IscW_ISCW006635</name>
</gene>
<name>B7PKE6_IXOSC</name>
<evidence type="ECO:0000256" key="7">
    <source>
        <dbReference type="ARBA" id="ARBA00022989"/>
    </source>
</evidence>
<dbReference type="VEuPathDB" id="VectorBase:ISCW006635"/>
<protein>
    <recommendedName>
        <fullName evidence="3">galactosylgalactosylxylosylprotein 3-beta-glucuronosyltransferase</fullName>
        <ecNumber evidence="3">2.4.1.135</ecNumber>
    </recommendedName>
</protein>
<dbReference type="STRING" id="6945.B7PKE6"/>
<dbReference type="PANTHER" id="PTHR10896:SF50">
    <property type="entry name" value="GALACTOSYLGALACTOSYLXYLOSYLPROTEIN 3-BETA-GLUCURONOSYLTRANSFERASE P"/>
    <property type="match status" value="1"/>
</dbReference>
<accession>B7PKE6</accession>
<evidence type="ECO:0000313" key="12">
    <source>
        <dbReference type="EnsemblMetazoa" id="ISCW006635-PA"/>
    </source>
</evidence>
<dbReference type="VEuPathDB" id="VectorBase:ISCI006635"/>
<sequence>MRARGVGSGGPVRRGCRTNIGAGRSTLRVLACLQPGGRPWSFKVSETPLEAPPTVYVVTPTYRRPTQAPDLLRVSQSLMLSTNVFWVVVEDATRRSELVGAPF</sequence>
<dbReference type="GO" id="GO:0015018">
    <property type="term" value="F:galactosylgalactosylxylosylprotein 3-beta-glucuronosyltransferase activity"/>
    <property type="evidence" value="ECO:0007669"/>
    <property type="project" value="UniProtKB-EC"/>
</dbReference>
<dbReference type="VEuPathDB" id="VectorBase:ISCP_014091"/>
<reference evidence="12" key="2">
    <citation type="submission" date="2020-05" db="UniProtKB">
        <authorList>
            <consortium name="EnsemblMetazoa"/>
        </authorList>
    </citation>
    <scope>IDENTIFICATION</scope>
    <source>
        <strain evidence="12">wikel</strain>
    </source>
</reference>
<dbReference type="EMBL" id="DS732741">
    <property type="protein sequence ID" value="EEC07068.1"/>
    <property type="molecule type" value="Genomic_DNA"/>
</dbReference>
<evidence type="ECO:0000256" key="3">
    <source>
        <dbReference type="ARBA" id="ARBA00012641"/>
    </source>
</evidence>
<evidence type="ECO:0000256" key="1">
    <source>
        <dbReference type="ARBA" id="ARBA00004606"/>
    </source>
</evidence>
<keyword evidence="6" id="KW-0735">Signal-anchor</keyword>
<evidence type="ECO:0000313" key="13">
    <source>
        <dbReference type="Proteomes" id="UP000001555"/>
    </source>
</evidence>
<evidence type="ECO:0000256" key="5">
    <source>
        <dbReference type="ARBA" id="ARBA00022692"/>
    </source>
</evidence>
<proteinExistence type="inferred from homology"/>
<comment type="subcellular location">
    <subcellularLocation>
        <location evidence="1">Membrane</location>
        <topology evidence="1">Single-pass type II membrane protein</topology>
    </subcellularLocation>
</comment>
<evidence type="ECO:0000256" key="8">
    <source>
        <dbReference type="ARBA" id="ARBA00023136"/>
    </source>
</evidence>
<evidence type="ECO:0000256" key="9">
    <source>
        <dbReference type="ARBA" id="ARBA00023180"/>
    </source>
</evidence>
<keyword evidence="4" id="KW-0808">Transferase</keyword>
<keyword evidence="8" id="KW-0472">Membrane</keyword>
<dbReference type="Gene3D" id="3.90.550.10">
    <property type="entry name" value="Spore Coat Polysaccharide Biosynthesis Protein SpsA, Chain A"/>
    <property type="match status" value="1"/>
</dbReference>
<dbReference type="PANTHER" id="PTHR10896">
    <property type="entry name" value="GALACTOSYLGALACTOSYLXYLOSYLPROTEIN 3-BETA-GLUCURONOSYLTRANSFERASE BETA-1,3-GLUCURONYLTRANSFERASE"/>
    <property type="match status" value="1"/>
</dbReference>
<dbReference type="PaxDb" id="6945-B7PKE6"/>
<dbReference type="InParanoid" id="B7PKE6"/>
<reference evidence="11 13" key="1">
    <citation type="submission" date="2008-03" db="EMBL/GenBank/DDBJ databases">
        <title>Annotation of Ixodes scapularis.</title>
        <authorList>
            <consortium name="Ixodes scapularis Genome Project Consortium"/>
            <person name="Caler E."/>
            <person name="Hannick L.I."/>
            <person name="Bidwell S."/>
            <person name="Joardar V."/>
            <person name="Thiagarajan M."/>
            <person name="Amedeo P."/>
            <person name="Galinsky K.J."/>
            <person name="Schobel S."/>
            <person name="Inman J."/>
            <person name="Hostetler J."/>
            <person name="Miller J."/>
            <person name="Hammond M."/>
            <person name="Megy K."/>
            <person name="Lawson D."/>
            <person name="Kodira C."/>
            <person name="Sutton G."/>
            <person name="Meyer J."/>
            <person name="Hill C.A."/>
            <person name="Birren B."/>
            <person name="Nene V."/>
            <person name="Collins F."/>
            <person name="Alarcon-Chaidez F."/>
            <person name="Wikel S."/>
            <person name="Strausberg R."/>
        </authorList>
    </citation>
    <scope>NUCLEOTIDE SEQUENCE [LARGE SCALE GENOMIC DNA]</scope>
    <source>
        <strain evidence="13">Wikel</strain>
        <strain evidence="11">Wikel colony</strain>
    </source>
</reference>
<dbReference type="InterPro" id="IPR029044">
    <property type="entry name" value="Nucleotide-diphossugar_trans"/>
</dbReference>
<dbReference type="EC" id="2.4.1.135" evidence="3"/>
<dbReference type="OrthoDB" id="675023at2759"/>
<evidence type="ECO:0000256" key="4">
    <source>
        <dbReference type="ARBA" id="ARBA00022679"/>
    </source>
</evidence>
<organism>
    <name type="scientific">Ixodes scapularis</name>
    <name type="common">Black-legged tick</name>
    <name type="synonym">Deer tick</name>
    <dbReference type="NCBI Taxonomy" id="6945"/>
    <lineage>
        <taxon>Eukaryota</taxon>
        <taxon>Metazoa</taxon>
        <taxon>Ecdysozoa</taxon>
        <taxon>Arthropoda</taxon>
        <taxon>Chelicerata</taxon>
        <taxon>Arachnida</taxon>
        <taxon>Acari</taxon>
        <taxon>Parasitiformes</taxon>
        <taxon>Ixodida</taxon>
        <taxon>Ixodoidea</taxon>
        <taxon>Ixodidae</taxon>
        <taxon>Ixodinae</taxon>
        <taxon>Ixodes</taxon>
    </lineage>
</organism>
<dbReference type="EMBL" id="ABJB010223262">
    <property type="status" value="NOT_ANNOTATED_CDS"/>
    <property type="molecule type" value="Genomic_DNA"/>
</dbReference>
<dbReference type="AlphaFoldDB" id="B7PKE6"/>
<keyword evidence="9" id="KW-0325">Glycoprotein</keyword>
<dbReference type="HOGENOM" id="CLU_2266667_0_0_1"/>
<dbReference type="SUPFAM" id="SSF53448">
    <property type="entry name" value="Nucleotide-diphospho-sugar transferases"/>
    <property type="match status" value="1"/>
</dbReference>
<dbReference type="GO" id="GO:0016020">
    <property type="term" value="C:membrane"/>
    <property type="evidence" value="ECO:0007669"/>
    <property type="project" value="UniProtKB-SubCell"/>
</dbReference>
<keyword evidence="7" id="KW-1133">Transmembrane helix</keyword>
<dbReference type="Proteomes" id="UP000001555">
    <property type="component" value="Unassembled WGS sequence"/>
</dbReference>
<comment type="similarity">
    <text evidence="2">Belongs to the glycosyltransferase 43 family.</text>
</comment>
<evidence type="ECO:0000256" key="6">
    <source>
        <dbReference type="ARBA" id="ARBA00022968"/>
    </source>
</evidence>
<dbReference type="InterPro" id="IPR005027">
    <property type="entry name" value="Glyco_trans_43"/>
</dbReference>
<evidence type="ECO:0000256" key="10">
    <source>
        <dbReference type="ARBA" id="ARBA00047979"/>
    </source>
</evidence>
<keyword evidence="13" id="KW-1185">Reference proteome</keyword>
<evidence type="ECO:0000313" key="11">
    <source>
        <dbReference type="EMBL" id="EEC07068.1"/>
    </source>
</evidence>
<evidence type="ECO:0000256" key="2">
    <source>
        <dbReference type="ARBA" id="ARBA00007706"/>
    </source>
</evidence>
<comment type="catalytic activity">
    <reaction evidence="10">
        <text>3-O-(beta-D-galactosyl-(1-&gt;3)-beta-D-galactosyl-(1-&gt;4)-beta-D-xylosyl)-L-seryl-[protein] + UDP-alpha-D-glucuronate = 3-O-(beta-D-GlcA-(1-&gt;3)-beta-D-Gal-(1-&gt;3)-beta-D-Gal-(1-&gt;4)-beta-D-Xyl)-L-seryl-[protein] + UDP + H(+)</text>
        <dbReference type="Rhea" id="RHEA:24168"/>
        <dbReference type="Rhea" id="RHEA-COMP:12571"/>
        <dbReference type="Rhea" id="RHEA-COMP:12573"/>
        <dbReference type="ChEBI" id="CHEBI:15378"/>
        <dbReference type="ChEBI" id="CHEBI:58052"/>
        <dbReference type="ChEBI" id="CHEBI:58223"/>
        <dbReference type="ChEBI" id="CHEBI:132090"/>
        <dbReference type="ChEBI" id="CHEBI:132093"/>
        <dbReference type="EC" id="2.4.1.135"/>
    </reaction>
</comment>